<dbReference type="AlphaFoldDB" id="A0A419VYD1"/>
<evidence type="ECO:0000313" key="2">
    <source>
        <dbReference type="EMBL" id="RKD88247.1"/>
    </source>
</evidence>
<sequence>MRKLMILTGLIILTLKLFAGESVEARKIYESSKEKLSLKNVHLVLDLQTFDAKGNEKTKSMKVSFAQFGDEKKVMVEVTAPENINGTKILTTDSKDQRGIIEIYMPATGKIQKIRASQRNLKMLGSEIPINQFSSVISAGTNMDIVGKQEINGVQCHVIKMHKDDEDEYDMAFVSVDKEELLRIETFDSKGNLTTQTDLSDYISVRGAEAKMYPREIEVKNFKSGKSSRLLVVQLEYLTNVNIEDFKLVSAS</sequence>
<dbReference type="RefSeq" id="WP_120274422.1">
    <property type="nucleotide sequence ID" value="NZ_RAPN01000002.1"/>
</dbReference>
<dbReference type="Gene3D" id="2.50.20.10">
    <property type="entry name" value="Lipoprotein localisation LolA/LolB/LppX"/>
    <property type="match status" value="1"/>
</dbReference>
<dbReference type="CDD" id="cd16329">
    <property type="entry name" value="LolA_like"/>
    <property type="match status" value="1"/>
</dbReference>
<dbReference type="Proteomes" id="UP000283387">
    <property type="component" value="Unassembled WGS sequence"/>
</dbReference>
<evidence type="ECO:0000313" key="3">
    <source>
        <dbReference type="Proteomes" id="UP000283387"/>
    </source>
</evidence>
<dbReference type="Pfam" id="PF17131">
    <property type="entry name" value="LolA_like"/>
    <property type="match status" value="1"/>
</dbReference>
<name>A0A419VYD1_9BACT</name>
<keyword evidence="3" id="KW-1185">Reference proteome</keyword>
<feature type="domain" description="Uncharacterized protein TP-0789" evidence="1">
    <location>
        <begin position="71"/>
        <end position="247"/>
    </location>
</feature>
<dbReference type="InterPro" id="IPR033399">
    <property type="entry name" value="TP_0789-like"/>
</dbReference>
<accession>A0A419VYD1</accession>
<organism evidence="2 3">
    <name type="scientific">Mangrovibacterium diazotrophicum</name>
    <dbReference type="NCBI Taxonomy" id="1261403"/>
    <lineage>
        <taxon>Bacteria</taxon>
        <taxon>Pseudomonadati</taxon>
        <taxon>Bacteroidota</taxon>
        <taxon>Bacteroidia</taxon>
        <taxon>Marinilabiliales</taxon>
        <taxon>Prolixibacteraceae</taxon>
        <taxon>Mangrovibacterium</taxon>
    </lineage>
</organism>
<gene>
    <name evidence="2" type="ORF">BC643_3392</name>
</gene>
<reference evidence="2 3" key="1">
    <citation type="submission" date="2018-09" db="EMBL/GenBank/DDBJ databases">
        <title>Genomic Encyclopedia of Archaeal and Bacterial Type Strains, Phase II (KMG-II): from individual species to whole genera.</title>
        <authorList>
            <person name="Goeker M."/>
        </authorList>
    </citation>
    <scope>NUCLEOTIDE SEQUENCE [LARGE SCALE GENOMIC DNA]</scope>
    <source>
        <strain evidence="2 3">DSM 27148</strain>
    </source>
</reference>
<evidence type="ECO:0000259" key="1">
    <source>
        <dbReference type="Pfam" id="PF17131"/>
    </source>
</evidence>
<protein>
    <submittedName>
        <fullName evidence="2">Intein</fullName>
    </submittedName>
</protein>
<dbReference type="EMBL" id="RAPN01000002">
    <property type="protein sequence ID" value="RKD88247.1"/>
    <property type="molecule type" value="Genomic_DNA"/>
</dbReference>
<comment type="caution">
    <text evidence="2">The sequence shown here is derived from an EMBL/GenBank/DDBJ whole genome shotgun (WGS) entry which is preliminary data.</text>
</comment>
<dbReference type="OrthoDB" id="1115354at2"/>
<proteinExistence type="predicted"/>